<dbReference type="Proteomes" id="UP000053091">
    <property type="component" value="Unassembled WGS sequence"/>
</dbReference>
<protein>
    <submittedName>
        <fullName evidence="2">Protein containing Por secretion system C-terminal sorting domain</fullName>
    </submittedName>
</protein>
<dbReference type="NCBIfam" id="TIGR04183">
    <property type="entry name" value="Por_Secre_tail"/>
    <property type="match status" value="1"/>
</dbReference>
<accession>A0A0S7BTW2</accession>
<evidence type="ECO:0000313" key="3">
    <source>
        <dbReference type="Proteomes" id="UP000053091"/>
    </source>
</evidence>
<dbReference type="SUPFAM" id="SSF49373">
    <property type="entry name" value="Invasin/intimin cell-adhesion fragments"/>
    <property type="match status" value="1"/>
</dbReference>
<dbReference type="EMBL" id="DF968182">
    <property type="protein sequence ID" value="GAP41975.1"/>
    <property type="molecule type" value="Genomic_DNA"/>
</dbReference>
<feature type="signal peptide" evidence="1">
    <location>
        <begin position="1"/>
        <end position="20"/>
    </location>
</feature>
<dbReference type="InterPro" id="IPR008964">
    <property type="entry name" value="Invasin/intimin_cell_adhesion"/>
</dbReference>
<sequence length="630" mass="69463">MKKAIPILLFVMGLIHPAYSQQWECNDCPRRSVALFDIDNQVPRPVWGENNNLTFGDWIEFFFIAGGINDALMYQDPSQVCIAFDDGQMILALEALNLPEDSLVYQSGVGYGVIPPPGPVLSNYLVYSQITGTDPGYLVTVCLETGKTREPVQSASVVFDPDKSALENGMAAAQTLIPLMGTIRDFERMKRNTTDNMAMRASLEIHPERSSLSANSSTALNIKLTDCDGQPLPGRTVKLDVNTGSLSQSSAVTDEAGEATVMYTAGGTAGWAEIEVRHEYLLPFGVEALDAVSKTLIPIDYDYSGLWEFSATCRSSLTRQADTLWSYSIEGYHFDRERSFYSASDGSAEIRAVFRSEYSNGELCYFWEEPPEVLFSYGDCWGMEKLRNINYVSGEIPIFGGYLVGQVEAGSEKRTDNYSFPVEGGYFEFQYTGELSGFIVGAGGNGLARYNIMRYVIDQWVTFSGDYDTDCSVGGSWFEGDVGGIFTETDSVFNFSYLYEDFSARSEYILGTWMMMHTMEVAGIDGMIRPLSRSINAVDPEIQPPGCRISAYPNPVKHHAVIGYEVPAHQLTEVLITDLCGKQLCSLVHSVHGPGKYSLPFSTETLEAGVYLCLLKSGTSTAVNKLVVIK</sequence>
<keyword evidence="1" id="KW-0732">Signal</keyword>
<evidence type="ECO:0000313" key="2">
    <source>
        <dbReference type="EMBL" id="GAP41975.1"/>
    </source>
</evidence>
<dbReference type="Gene3D" id="2.60.40.10">
    <property type="entry name" value="Immunoglobulins"/>
    <property type="match status" value="1"/>
</dbReference>
<name>A0A0S7BTW2_9BACT</name>
<keyword evidence="3" id="KW-1185">Reference proteome</keyword>
<proteinExistence type="predicted"/>
<dbReference type="RefSeq" id="WP_172668787.1">
    <property type="nucleotide sequence ID" value="NZ_DF968182.1"/>
</dbReference>
<organism evidence="2">
    <name type="scientific">Lentimicrobium saccharophilum</name>
    <dbReference type="NCBI Taxonomy" id="1678841"/>
    <lineage>
        <taxon>Bacteria</taxon>
        <taxon>Pseudomonadati</taxon>
        <taxon>Bacteroidota</taxon>
        <taxon>Bacteroidia</taxon>
        <taxon>Bacteroidales</taxon>
        <taxon>Lentimicrobiaceae</taxon>
        <taxon>Lentimicrobium</taxon>
    </lineage>
</organism>
<dbReference type="InterPro" id="IPR013783">
    <property type="entry name" value="Ig-like_fold"/>
</dbReference>
<gene>
    <name evidence="2" type="ORF">TBC1_11103</name>
</gene>
<evidence type="ECO:0000256" key="1">
    <source>
        <dbReference type="SAM" id="SignalP"/>
    </source>
</evidence>
<reference evidence="2" key="1">
    <citation type="journal article" date="2015" name="Genome Announc.">
        <title>Draft Genome Sequence of Bacteroidales Strain TBC1, a Novel Isolate from a Methanogenic Wastewater Treatment System.</title>
        <authorList>
            <person name="Tourlousse D.M."/>
            <person name="Matsuura N."/>
            <person name="Sun L."/>
            <person name="Toyonaga M."/>
            <person name="Kuroda K."/>
            <person name="Ohashi A."/>
            <person name="Cruz R."/>
            <person name="Yamaguchi T."/>
            <person name="Sekiguchi Y."/>
        </authorList>
    </citation>
    <scope>NUCLEOTIDE SEQUENCE [LARGE SCALE GENOMIC DNA]</scope>
    <source>
        <strain evidence="2">TBC1</strain>
    </source>
</reference>
<dbReference type="InterPro" id="IPR026444">
    <property type="entry name" value="Secre_tail"/>
</dbReference>
<feature type="chain" id="PRO_5006633193" evidence="1">
    <location>
        <begin position="21"/>
        <end position="630"/>
    </location>
</feature>
<dbReference type="AlphaFoldDB" id="A0A0S7BTW2"/>